<name>A0ABD5WY70_9EURY</name>
<dbReference type="EMBL" id="JBHTAG010000003">
    <property type="protein sequence ID" value="MFC7097311.1"/>
    <property type="molecule type" value="Genomic_DNA"/>
</dbReference>
<dbReference type="NCBIfam" id="TIGR02537">
    <property type="entry name" value="arch_flag_Nterm"/>
    <property type="match status" value="1"/>
</dbReference>
<dbReference type="PANTHER" id="PTHR35903">
    <property type="entry name" value="FLAGELLIN B1"/>
    <property type="match status" value="1"/>
</dbReference>
<gene>
    <name evidence="6" type="ORF">ACFQKD_08340</name>
</gene>
<dbReference type="GO" id="GO:0097589">
    <property type="term" value="C:archaeal-type flagellum"/>
    <property type="evidence" value="ECO:0007669"/>
    <property type="project" value="UniProtKB-SubCell"/>
</dbReference>
<comment type="similarity">
    <text evidence="2 4">Belongs to the archaeal flagellin family.</text>
</comment>
<evidence type="ECO:0000313" key="6">
    <source>
        <dbReference type="EMBL" id="MFC7097311.1"/>
    </source>
</evidence>
<keyword evidence="7" id="KW-1185">Reference proteome</keyword>
<evidence type="ECO:0000313" key="7">
    <source>
        <dbReference type="Proteomes" id="UP001596388"/>
    </source>
</evidence>
<evidence type="ECO:0000256" key="4">
    <source>
        <dbReference type="RuleBase" id="RU361282"/>
    </source>
</evidence>
<reference evidence="6 7" key="1">
    <citation type="journal article" date="2019" name="Int. J. Syst. Evol. Microbiol.">
        <title>The Global Catalogue of Microorganisms (GCM) 10K type strain sequencing project: providing services to taxonomists for standard genome sequencing and annotation.</title>
        <authorList>
            <consortium name="The Broad Institute Genomics Platform"/>
            <consortium name="The Broad Institute Genome Sequencing Center for Infectious Disease"/>
            <person name="Wu L."/>
            <person name="Ma J."/>
        </authorList>
    </citation>
    <scope>NUCLEOTIDE SEQUENCE [LARGE SCALE GENOMIC DNA]</scope>
    <source>
        <strain evidence="6 7">DT55</strain>
    </source>
</reference>
<feature type="transmembrane region" description="Helical" evidence="5">
    <location>
        <begin position="12"/>
        <end position="37"/>
    </location>
</feature>
<sequence length="201" mass="21168">MFEFVTEEEERGQVGIGTLIVFIAMVLVAAIAAGVLVNTAGFLQSKAQETGTQSSKQVSNRLQEVATVGNVTDTGSGPFIDAVNVTVTLAPGAGEIDLENTTITWIGPDGTFMLNHVNASTSVDDDFQTSVVKNADGSNTVLDDPDDRFNIDFDLGSGSGQPEVLNEGEEVTIKINTRAGATTTIRFTVPESLGDRQGVEL</sequence>
<dbReference type="Proteomes" id="UP001596388">
    <property type="component" value="Unassembled WGS sequence"/>
</dbReference>
<dbReference type="GeneID" id="79268781"/>
<comment type="caution">
    <text evidence="6">The sequence shown here is derived from an EMBL/GenBank/DDBJ whole genome shotgun (WGS) entry which is preliminary data.</text>
</comment>
<dbReference type="InterPro" id="IPR013373">
    <property type="entry name" value="Flagellin/pilin_N_arc"/>
</dbReference>
<comment type="function">
    <text evidence="4">Flagellin is the subunit protein which polymerizes to form the filaments of archaeal flagella.</text>
</comment>
<evidence type="ECO:0000256" key="5">
    <source>
        <dbReference type="SAM" id="Phobius"/>
    </source>
</evidence>
<dbReference type="RefSeq" id="WP_276238212.1">
    <property type="nucleotide sequence ID" value="NZ_CP119989.1"/>
</dbReference>
<evidence type="ECO:0000256" key="3">
    <source>
        <dbReference type="ARBA" id="ARBA00022440"/>
    </source>
</evidence>
<dbReference type="Pfam" id="PF01917">
    <property type="entry name" value="Flagellin_arch-type"/>
    <property type="match status" value="1"/>
</dbReference>
<keyword evidence="5" id="KW-0812">Transmembrane</keyword>
<dbReference type="AlphaFoldDB" id="A0ABD5WY70"/>
<evidence type="ECO:0000256" key="1">
    <source>
        <dbReference type="ARBA" id="ARBA00004618"/>
    </source>
</evidence>
<proteinExistence type="inferred from homology"/>
<keyword evidence="3 4" id="KW-0974">Archaeal flagellum</keyword>
<organism evidence="6 7">
    <name type="scientific">Halobaculum marinum</name>
    <dbReference type="NCBI Taxonomy" id="3031996"/>
    <lineage>
        <taxon>Archaea</taxon>
        <taxon>Methanobacteriati</taxon>
        <taxon>Methanobacteriota</taxon>
        <taxon>Stenosarchaea group</taxon>
        <taxon>Halobacteria</taxon>
        <taxon>Halobacteriales</taxon>
        <taxon>Haloferacaceae</taxon>
        <taxon>Halobaculum</taxon>
    </lineage>
</organism>
<keyword evidence="5" id="KW-0472">Membrane</keyword>
<comment type="subcellular location">
    <subcellularLocation>
        <location evidence="1 4">Archaeal flagellum</location>
    </subcellularLocation>
</comment>
<keyword evidence="5" id="KW-1133">Transmembrane helix</keyword>
<protein>
    <recommendedName>
        <fullName evidence="4">Flagellin</fullName>
    </recommendedName>
</protein>
<dbReference type="PANTHER" id="PTHR35903:SF1">
    <property type="entry name" value="FLAGELLIN B1"/>
    <property type="match status" value="1"/>
</dbReference>
<evidence type="ECO:0000256" key="2">
    <source>
        <dbReference type="ARBA" id="ARBA00010256"/>
    </source>
</evidence>
<accession>A0ABD5WY70</accession>
<dbReference type="InterPro" id="IPR002774">
    <property type="entry name" value="Flagellin_arc-type"/>
</dbReference>